<evidence type="ECO:0008006" key="4">
    <source>
        <dbReference type="Google" id="ProtNLM"/>
    </source>
</evidence>
<dbReference type="RefSeq" id="WP_134465996.1">
    <property type="nucleotide sequence ID" value="NZ_JBHMFL010000057.1"/>
</dbReference>
<name>A0A4Y8MJ13_9BURK</name>
<dbReference type="Proteomes" id="UP000297385">
    <property type="component" value="Unassembled WGS sequence"/>
</dbReference>
<proteinExistence type="predicted"/>
<dbReference type="SUPFAM" id="SSF52540">
    <property type="entry name" value="P-loop containing nucleoside triphosphate hydrolases"/>
    <property type="match status" value="1"/>
</dbReference>
<dbReference type="GeneID" id="97303927"/>
<reference evidence="2 3" key="1">
    <citation type="submission" date="2019-03" db="EMBL/GenBank/DDBJ databases">
        <title>Complete Genome Sequence of Paraburkholderia dipogonis ICMP 19430T, a Nitrogen-fixing Symbiont of the South African Invasive Legume Dipogon lignosus in New Zealand.</title>
        <authorList>
            <person name="De Meyer S.E."/>
        </authorList>
    </citation>
    <scope>NUCLEOTIDE SEQUENCE [LARGE SCALE GENOMIC DNA]</scope>
    <source>
        <strain evidence="2 3">ICMP 19430</strain>
    </source>
</reference>
<protein>
    <recommendedName>
        <fullName evidence="4">NACHT domain-containing protein</fullName>
    </recommendedName>
</protein>
<dbReference type="EMBL" id="SNVI01000005">
    <property type="protein sequence ID" value="TFE37470.1"/>
    <property type="molecule type" value="Genomic_DNA"/>
</dbReference>
<accession>A0A4Y8MJ13</accession>
<feature type="region of interest" description="Disordered" evidence="1">
    <location>
        <begin position="1324"/>
        <end position="1345"/>
    </location>
</feature>
<dbReference type="NCBIfam" id="NF041816">
    <property type="entry name" value="Avs3a"/>
    <property type="match status" value="1"/>
</dbReference>
<sequence>MAEHELVRPSRDGDQFHYHWAPRHCLALLPGLNGLFAVSIEGASTSEGSSSVDDGDELIDVGLYWGSEALAQARRVEYTQLKHSTRHAQTVWTASGLKKTLQGFAKRFTALLLQFAAPDVKSRFRFRFTTNRPIDQKVLEALEDLAAGRVPRHPTVQATLLGYAGLSGDQAADFFSIFSVEGEEPNLWAQRNLLAQDVGVYLSEADYDAPVQLKELVARKASSEFANDPAIRRHDVLRALRVSEPQLQPAPCLINAPAVVLPREQEAEIRAALLSTTHPIVLHADGGVGKSVIASRLATSMPQGSVAVLYDCFGDGLYRNSLHLRHRHRDALVQIANELAARGLCLPLIPSAHADAKNLMRAFIGRIEQAINLLRARDPAASLCLIVDAADNADMAAEEQGDNPFVRDLISTAVPDGVRLAFTCRTHRRARLGAPSDAHEIELHPFSFAETKAFLLRHYPDATETDVAEFAFLSSSNPRVQALAIEQKLNISEMLIKLGPTQSNVDNAIADLLQGAIDKLKNQAGKTEAAQIDLICQGLAVLRPLVPVSVLAQISGIPESAVRSFALDLGRPVLIKGNSLHFTDEPTETWFRDRFKPAHANLESFLARLRPLASDSSYVASTLPQLMLSAGLMDELVALALSEDGLPAANAIERRDVEIQRLTFALKACLQAGRYADAAKLSMKAGGQVAAATRQTALIQQNSDIAGVLLSPNRIDELVSRRMFGSSWMGSHHAYEAGLLSGRKEFLAEAGSRLRMAMEWLYAWARSPADDRKTVTNSDRAELALARMRVLGPQAAARFLGSWRPRRLAFDAARLLARRLLDLGEYGELDSLALVGTNNFWLSLGIVAEASRVGHRLPPVPLARVMHSLADRRVQIKGSDQWNERWDTLEAVTAAVSMSLRVLPRDDASWSGILRRHLPETPPTVLSDRFGADISPLLRAYALEAALRNDRLTLLAIAPPDVRSELETKDSYRRGSDTIAFERTTGGLLPWFVLSAEVACGRSPSNLGAAVKDAREKSIASQDYQSRSHVQNVVAIEWIRVLRDTSITTEASVAVLRDWISTHDNHISPDTLTAMCRIASRSSGMSDFAMELAIAAFESLETSREHAEARTDAYQLLARAVLPVSKAEAAAYFGRAVEISDNIGDENLDRWAAMLHLAKASSKKQTPRPQSAYRLARAAELTYRYVYRDKHFDWPTTVEALLGLCPSSTLAILSRWRDRDFGSAERQIEKAIRSLVEVSQLPAIATVALAGLDAGLNSLNDIKRAIDAQTDMERKKQILHAAYRYVRVDPQNEETWPGMAQQGRALGVQLPDIDRLLAAAARRNSLASPQPEPTPQHYDSSERKEPDWDSLFAGLDLTNQASLRRAYGDLKSFDSPYSVEEFFKQGLVRSGHSRMAEFIRAVASWPDFGIFKFRDLLDAIPPLGLRSLSVREALREATLAACRNTPQFSQRSGWGKVFPSERLYTQGIVTDKDVVIAVLQGFAAKVDTLDARGFFLLVDPLTSCLTQDEADGALNFGLSLLDGMLRSEDGDGPWCEELTPAQSCEQALAGYLWAGLGSPAASERWKTAHAVRTCVELNWTGLLSALAVRATADSPAPFTDGGLVFYEWHARQWLLIALARGAIDRPMAVEPFVPFLTASADEEHVLIRHFAVETLKILRMSGVIPTTTDAAPDEANIRRQPLHLHTRSRGVSDDDDYDDANAPDLPGHEKYYFGIDIGPYWFAPLGQVFGINQESMERRARDVLRDRMASSYGADLEDARYERKILHYEDTNHSHGTTPRVDDLTAYNSYHAMMIVAARLLETYSGGKDADHTTDDFEEWLEGQLLTRSDGHWLADRRDPHLTEPPPDSRGYGDKTWCWSVTGEHLDRQLLTDDGLHVLWGYWSSGERDNEETVSVRSVLVPQDTATALLAAFQTSPRPDNIYIPATEDREVSIGRFRLEAWVDSSSDPVRLDEYDSWASKVEYPGPRPASAVVDLLGLKAQPDARSWISDAGAFIRSESWTRKVGYEPKEESIAGSRLSCNCEFLLAFLKHNPEMRLMLSVSIRRKAPRKGSDQDVFEPHPWPYVRYYLVDKDGIARSLKSRD</sequence>
<dbReference type="InterPro" id="IPR027417">
    <property type="entry name" value="P-loop_NTPase"/>
</dbReference>
<evidence type="ECO:0000313" key="3">
    <source>
        <dbReference type="Proteomes" id="UP000297385"/>
    </source>
</evidence>
<feature type="region of interest" description="Disordered" evidence="1">
    <location>
        <begin position="1669"/>
        <end position="1700"/>
    </location>
</feature>
<evidence type="ECO:0000313" key="2">
    <source>
        <dbReference type="EMBL" id="TFE37470.1"/>
    </source>
</evidence>
<gene>
    <name evidence="2" type="ORF">E2553_39095</name>
</gene>
<comment type="caution">
    <text evidence="2">The sequence shown here is derived from an EMBL/GenBank/DDBJ whole genome shotgun (WGS) entry which is preliminary data.</text>
</comment>
<organism evidence="2 3">
    <name type="scientific">Paraburkholderia dipogonis</name>
    <dbReference type="NCBI Taxonomy" id="1211383"/>
    <lineage>
        <taxon>Bacteria</taxon>
        <taxon>Pseudomonadati</taxon>
        <taxon>Pseudomonadota</taxon>
        <taxon>Betaproteobacteria</taxon>
        <taxon>Burkholderiales</taxon>
        <taxon>Burkholderiaceae</taxon>
        <taxon>Paraburkholderia</taxon>
    </lineage>
</organism>
<evidence type="ECO:0000256" key="1">
    <source>
        <dbReference type="SAM" id="MobiDB-lite"/>
    </source>
</evidence>